<dbReference type="GO" id="GO:0030247">
    <property type="term" value="F:polysaccharide binding"/>
    <property type="evidence" value="ECO:0007669"/>
    <property type="project" value="UniProtKB-UniRule"/>
</dbReference>
<dbReference type="Gene3D" id="2.60.40.290">
    <property type="match status" value="1"/>
</dbReference>
<feature type="signal peptide" evidence="1">
    <location>
        <begin position="1"/>
        <end position="24"/>
    </location>
</feature>
<dbReference type="GO" id="GO:0004553">
    <property type="term" value="F:hydrolase activity, hydrolyzing O-glycosyl compounds"/>
    <property type="evidence" value="ECO:0007669"/>
    <property type="project" value="InterPro"/>
</dbReference>
<dbReference type="SUPFAM" id="SSF49384">
    <property type="entry name" value="Carbohydrate-binding domain"/>
    <property type="match status" value="1"/>
</dbReference>
<dbReference type="Pfam" id="PF00553">
    <property type="entry name" value="CBM_2"/>
    <property type="match status" value="1"/>
</dbReference>
<comment type="caution">
    <text evidence="3">The sequence shown here is derived from an EMBL/GenBank/DDBJ whole genome shotgun (WGS) entry which is preliminary data.</text>
</comment>
<gene>
    <name evidence="3" type="ORF">GFD30_03095</name>
</gene>
<dbReference type="AlphaFoldDB" id="A0A6L5G4K0"/>
<dbReference type="GO" id="GO:0005975">
    <property type="term" value="P:carbohydrate metabolic process"/>
    <property type="evidence" value="ECO:0007669"/>
    <property type="project" value="InterPro"/>
</dbReference>
<evidence type="ECO:0000313" key="4">
    <source>
        <dbReference type="Proteomes" id="UP000477750"/>
    </source>
</evidence>
<evidence type="ECO:0000313" key="3">
    <source>
        <dbReference type="EMBL" id="MQM24573.1"/>
    </source>
</evidence>
<accession>A0A6L5G4K0</accession>
<organism evidence="3 4">
    <name type="scientific">Glycomyces albidus</name>
    <dbReference type="NCBI Taxonomy" id="2656774"/>
    <lineage>
        <taxon>Bacteria</taxon>
        <taxon>Bacillati</taxon>
        <taxon>Actinomycetota</taxon>
        <taxon>Actinomycetes</taxon>
        <taxon>Glycomycetales</taxon>
        <taxon>Glycomycetaceae</taxon>
        <taxon>Glycomyces</taxon>
    </lineage>
</organism>
<evidence type="ECO:0000256" key="1">
    <source>
        <dbReference type="SAM" id="SignalP"/>
    </source>
</evidence>
<dbReference type="InterPro" id="IPR012291">
    <property type="entry name" value="CBM2_carb-bd_dom_sf"/>
</dbReference>
<dbReference type="InterPro" id="IPR008965">
    <property type="entry name" value="CBM2/CBM3_carb-bd_dom_sf"/>
</dbReference>
<name>A0A6L5G4K0_9ACTN</name>
<dbReference type="RefSeq" id="WP_153023724.1">
    <property type="nucleotide sequence ID" value="NZ_WIAO01000002.1"/>
</dbReference>
<protein>
    <recommendedName>
        <fullName evidence="2">CBM2 domain-containing protein</fullName>
    </recommendedName>
</protein>
<feature type="domain" description="CBM2" evidence="2">
    <location>
        <begin position="167"/>
        <end position="275"/>
    </location>
</feature>
<evidence type="ECO:0000259" key="2">
    <source>
        <dbReference type="PROSITE" id="PS51173"/>
    </source>
</evidence>
<keyword evidence="4" id="KW-1185">Reference proteome</keyword>
<dbReference type="EMBL" id="WIAO01000002">
    <property type="protein sequence ID" value="MQM24573.1"/>
    <property type="molecule type" value="Genomic_DNA"/>
</dbReference>
<feature type="chain" id="PRO_5038863634" description="CBM2 domain-containing protein" evidence="1">
    <location>
        <begin position="25"/>
        <end position="275"/>
    </location>
</feature>
<dbReference type="SMART" id="SM00637">
    <property type="entry name" value="CBD_II"/>
    <property type="match status" value="1"/>
</dbReference>
<sequence length="275" mass="29168">MKRPPRLLRALAVLTGLLTAGALAAPAAAEHPEQAPTPFYNSVRGEDGCTLFETSGEASWPAVHPPEEHRVAVSGVAVIRDGSDGNPCLPVIPADRQIEFTGHVNDWAAVEHIVPMPLGSADQTYAFDLVAPGGAPIEYVTMKICQERRADGSEWLGRCGPNIVIEQGAASEHCTFTADVTGQWGTGYAMQVTITAIEAIRDWHAIVALPGGQTLAHIWNATATRNGSELAIGPAPWNREIPAGGSAAFGFLVSGPYQAPPHLEVWADGHRCTEM</sequence>
<dbReference type="Proteomes" id="UP000477750">
    <property type="component" value="Unassembled WGS sequence"/>
</dbReference>
<keyword evidence="1" id="KW-0732">Signal</keyword>
<reference evidence="3 4" key="1">
    <citation type="submission" date="2019-10" db="EMBL/GenBank/DDBJ databases">
        <title>Glycomyces albidus sp. nov., a novel actinomycete isolated from rhizosphere soil of wheat (Triticum aestivum L.).</title>
        <authorList>
            <person name="Qian L."/>
        </authorList>
    </citation>
    <scope>NUCLEOTIDE SEQUENCE [LARGE SCALE GENOMIC DNA]</scope>
    <source>
        <strain evidence="3 4">NEAU-7082</strain>
    </source>
</reference>
<dbReference type="PROSITE" id="PS51173">
    <property type="entry name" value="CBM2"/>
    <property type="match status" value="1"/>
</dbReference>
<dbReference type="InterPro" id="IPR001919">
    <property type="entry name" value="CBD2"/>
</dbReference>
<proteinExistence type="predicted"/>